<gene>
    <name evidence="1" type="ORF">DDZ44_08095</name>
</gene>
<sequence length="183" mass="21710">MKYLKFLSYLIRHKWFVFLECLRLGVPWRGITHDLSKFLPGEFIAYANCFYANQHCSEQMEAPNSKESYMLAWLVHQKRNRHHWQWWILYGEENEPYATAMPDQYIKEMVADWWGAGRAQGKPDIIAWYQANRNKMVLHRATRRRVEYLLLHYRITGVGYEQGSAGIVNGLLINAMENHSLSL</sequence>
<dbReference type="AlphaFoldDB" id="A0A354YX01"/>
<dbReference type="Pfam" id="PF18907">
    <property type="entry name" value="DUF5662"/>
    <property type="match status" value="1"/>
</dbReference>
<proteinExistence type="predicted"/>
<comment type="caution">
    <text evidence="1">The sequence shown here is derived from an EMBL/GenBank/DDBJ whole genome shotgun (WGS) entry which is preliminary data.</text>
</comment>
<dbReference type="STRING" id="378794.GCA_001570625_00754"/>
<evidence type="ECO:0008006" key="3">
    <source>
        <dbReference type="Google" id="ProtNLM"/>
    </source>
</evidence>
<evidence type="ECO:0000313" key="2">
    <source>
        <dbReference type="Proteomes" id="UP000263273"/>
    </source>
</evidence>
<accession>A0A354YX01</accession>
<dbReference type="Proteomes" id="UP000263273">
    <property type="component" value="Unassembled WGS sequence"/>
</dbReference>
<dbReference type="InterPro" id="IPR043721">
    <property type="entry name" value="DUF5662"/>
</dbReference>
<name>A0A354YX01_9FIRM</name>
<evidence type="ECO:0000313" key="1">
    <source>
        <dbReference type="EMBL" id="HBK53880.1"/>
    </source>
</evidence>
<dbReference type="RefSeq" id="WP_061213285.1">
    <property type="nucleotide sequence ID" value="NZ_DCDX01000062.1"/>
</dbReference>
<dbReference type="EMBL" id="DNZF01000175">
    <property type="protein sequence ID" value="HBK53880.1"/>
    <property type="molecule type" value="Genomic_DNA"/>
</dbReference>
<protein>
    <recommendedName>
        <fullName evidence="3">Catalase</fullName>
    </recommendedName>
</protein>
<reference evidence="1 2" key="1">
    <citation type="journal article" date="2018" name="Nat. Biotechnol.">
        <title>A standardized bacterial taxonomy based on genome phylogeny substantially revises the tree of life.</title>
        <authorList>
            <person name="Parks D.H."/>
            <person name="Chuvochina M."/>
            <person name="Waite D.W."/>
            <person name="Rinke C."/>
            <person name="Skarshewski A."/>
            <person name="Chaumeil P.A."/>
            <person name="Hugenholtz P."/>
        </authorList>
    </citation>
    <scope>NUCLEOTIDE SEQUENCE [LARGE SCALE GENOMIC DNA]</scope>
    <source>
        <strain evidence="1">UBA10948</strain>
    </source>
</reference>
<organism evidence="1 2">
    <name type="scientific">Syntrophomonas wolfei</name>
    <dbReference type="NCBI Taxonomy" id="863"/>
    <lineage>
        <taxon>Bacteria</taxon>
        <taxon>Bacillati</taxon>
        <taxon>Bacillota</taxon>
        <taxon>Clostridia</taxon>
        <taxon>Eubacteriales</taxon>
        <taxon>Syntrophomonadaceae</taxon>
        <taxon>Syntrophomonas</taxon>
    </lineage>
</organism>